<dbReference type="SUPFAM" id="SSF51905">
    <property type="entry name" value="FAD/NAD(P)-binding domain"/>
    <property type="match status" value="1"/>
</dbReference>
<keyword evidence="1" id="KW-0285">Flavoprotein</keyword>
<dbReference type="GO" id="GO:0004499">
    <property type="term" value="F:N,N-dimethylaniline monooxygenase activity"/>
    <property type="evidence" value="ECO:0007669"/>
    <property type="project" value="InterPro"/>
</dbReference>
<dbReference type="Gene3D" id="3.50.50.60">
    <property type="entry name" value="FAD/NAD(P)-binding domain"/>
    <property type="match status" value="2"/>
</dbReference>
<evidence type="ECO:0000256" key="4">
    <source>
        <dbReference type="SAM" id="SignalP"/>
    </source>
</evidence>
<protein>
    <submittedName>
        <fullName evidence="5">FAD/NAD-P-binding domain-containing protein</fullName>
    </submittedName>
</protein>
<dbReference type="AlphaFoldDB" id="A0AAD7BDG1"/>
<comment type="caution">
    <text evidence="5">The sequence shown here is derived from an EMBL/GenBank/DDBJ whole genome shotgun (WGS) entry which is preliminary data.</text>
</comment>
<evidence type="ECO:0000256" key="3">
    <source>
        <dbReference type="ARBA" id="ARBA00023002"/>
    </source>
</evidence>
<dbReference type="InterPro" id="IPR020946">
    <property type="entry name" value="Flavin_mOase-like"/>
</dbReference>
<proteinExistence type="predicted"/>
<dbReference type="PANTHER" id="PTHR43539">
    <property type="entry name" value="FLAVIN-BINDING MONOOXYGENASE-LIKE PROTEIN (AFU_ORTHOLOGUE AFUA_4G09220)"/>
    <property type="match status" value="1"/>
</dbReference>
<dbReference type="Pfam" id="PF00743">
    <property type="entry name" value="FMO-like"/>
    <property type="match status" value="1"/>
</dbReference>
<reference evidence="5" key="1">
    <citation type="submission" date="2023-03" db="EMBL/GenBank/DDBJ databases">
        <title>Massive genome expansion in bonnet fungi (Mycena s.s.) driven by repeated elements and novel gene families across ecological guilds.</title>
        <authorList>
            <consortium name="Lawrence Berkeley National Laboratory"/>
            <person name="Harder C.B."/>
            <person name="Miyauchi S."/>
            <person name="Viragh M."/>
            <person name="Kuo A."/>
            <person name="Thoen E."/>
            <person name="Andreopoulos B."/>
            <person name="Lu D."/>
            <person name="Skrede I."/>
            <person name="Drula E."/>
            <person name="Henrissat B."/>
            <person name="Morin E."/>
            <person name="Kohler A."/>
            <person name="Barry K."/>
            <person name="LaButti K."/>
            <person name="Morin E."/>
            <person name="Salamov A."/>
            <person name="Lipzen A."/>
            <person name="Mereny Z."/>
            <person name="Hegedus B."/>
            <person name="Baldrian P."/>
            <person name="Stursova M."/>
            <person name="Weitz H."/>
            <person name="Taylor A."/>
            <person name="Grigoriev I.V."/>
            <person name="Nagy L.G."/>
            <person name="Martin F."/>
            <person name="Kauserud H."/>
        </authorList>
    </citation>
    <scope>NUCLEOTIDE SEQUENCE</scope>
    <source>
        <strain evidence="5">9284</strain>
    </source>
</reference>
<feature type="chain" id="PRO_5042165607" evidence="4">
    <location>
        <begin position="20"/>
        <end position="545"/>
    </location>
</feature>
<dbReference type="GO" id="GO:0050661">
    <property type="term" value="F:NADP binding"/>
    <property type="evidence" value="ECO:0007669"/>
    <property type="project" value="InterPro"/>
</dbReference>
<dbReference type="InterPro" id="IPR050982">
    <property type="entry name" value="Auxin_biosynth/cation_transpt"/>
</dbReference>
<name>A0AAD7BDG1_9AGAR</name>
<dbReference type="EMBL" id="JARKIF010000021">
    <property type="protein sequence ID" value="KAJ7617388.1"/>
    <property type="molecule type" value="Genomic_DNA"/>
</dbReference>
<dbReference type="Pfam" id="PF13450">
    <property type="entry name" value="NAD_binding_8"/>
    <property type="match status" value="1"/>
</dbReference>
<evidence type="ECO:0000256" key="2">
    <source>
        <dbReference type="ARBA" id="ARBA00022827"/>
    </source>
</evidence>
<keyword evidence="2" id="KW-0274">FAD</keyword>
<dbReference type="Proteomes" id="UP001221142">
    <property type="component" value="Unassembled WGS sequence"/>
</dbReference>
<evidence type="ECO:0000256" key="1">
    <source>
        <dbReference type="ARBA" id="ARBA00022630"/>
    </source>
</evidence>
<organism evidence="5 6">
    <name type="scientific">Roridomyces roridus</name>
    <dbReference type="NCBI Taxonomy" id="1738132"/>
    <lineage>
        <taxon>Eukaryota</taxon>
        <taxon>Fungi</taxon>
        <taxon>Dikarya</taxon>
        <taxon>Basidiomycota</taxon>
        <taxon>Agaricomycotina</taxon>
        <taxon>Agaricomycetes</taxon>
        <taxon>Agaricomycetidae</taxon>
        <taxon>Agaricales</taxon>
        <taxon>Marasmiineae</taxon>
        <taxon>Mycenaceae</taxon>
        <taxon>Roridomyces</taxon>
    </lineage>
</organism>
<dbReference type="InterPro" id="IPR036188">
    <property type="entry name" value="FAD/NAD-bd_sf"/>
</dbReference>
<evidence type="ECO:0000313" key="5">
    <source>
        <dbReference type="EMBL" id="KAJ7617388.1"/>
    </source>
</evidence>
<evidence type="ECO:0000313" key="6">
    <source>
        <dbReference type="Proteomes" id="UP001221142"/>
    </source>
</evidence>
<gene>
    <name evidence="5" type="ORF">FB45DRAFT_934068</name>
</gene>
<keyword evidence="3" id="KW-0560">Oxidoreductase</keyword>
<keyword evidence="4" id="KW-0732">Signal</keyword>
<sequence>MVSFALSAALLLSTTAVAAQQTVFQGDSQWTMFKHPIRRVAVIGGGPAGLQAAVNLLAENFTVRLFERAPSPGGNWFYSEDTPVRETYPNVTSPTIPSAPTNLPQTRYYEEGEDGIKLEFRWREHWSPRPVWYDLHANTPSTATELPGVKYPAGTPLRVSMHDIQRHVRAYASMHGLNVNDRPISPNAVPVASYSTRVESIRKSDEMSTSTWVLTLRRLEWLRESSRIKEDFWTEEFDAVVTAAGAYSTPTVPSIPGIGNWSMATDPESGRYNMHHSQAFRHPEHYAGKNVLIVGAAVSATEIARTIAPVTDRLFASVRLNPRRDAYGLDIMFSFPNKTEIVREISSFEPLGDVDQGIKKGVIRLVDGSSLTGIDEIILATGYRRNTFLPDLVDSKAMNDVYWTGHYIHDPTFAYATARAWIEGRYQTTAFARVWAGKARLPSREKMLSDYYEGKFHCFNPLDLLSMEVQRRHFIAWLNSEALEFGGKFVEPMPVEDREILAYFVNAWWKANMISHENYTRFDGTPYGEWPTCPPESQGMVFADW</sequence>
<accession>A0AAD7BDG1</accession>
<keyword evidence="6" id="KW-1185">Reference proteome</keyword>
<dbReference type="PRINTS" id="PR00419">
    <property type="entry name" value="ADXRDTASE"/>
</dbReference>
<dbReference type="GO" id="GO:0050660">
    <property type="term" value="F:flavin adenine dinucleotide binding"/>
    <property type="evidence" value="ECO:0007669"/>
    <property type="project" value="InterPro"/>
</dbReference>
<dbReference type="PANTHER" id="PTHR43539:SF78">
    <property type="entry name" value="FLAVIN-CONTAINING MONOOXYGENASE"/>
    <property type="match status" value="1"/>
</dbReference>
<feature type="signal peptide" evidence="4">
    <location>
        <begin position="1"/>
        <end position="19"/>
    </location>
</feature>